<keyword evidence="4" id="KW-0493">Microtubule</keyword>
<protein>
    <submittedName>
        <fullName evidence="11">Tetratricopeptide repeat protein</fullName>
    </submittedName>
</protein>
<reference evidence="11" key="1">
    <citation type="submission" date="2020-11" db="EMBL/GenBank/DDBJ databases">
        <title>Nocardia NEAU-351.nov., a novel actinomycete isolated from the cow dung.</title>
        <authorList>
            <person name="Zhang X."/>
        </authorList>
    </citation>
    <scope>NUCLEOTIDE SEQUENCE</scope>
    <source>
        <strain evidence="11">NEAU-351</strain>
    </source>
</reference>
<evidence type="ECO:0000256" key="4">
    <source>
        <dbReference type="ARBA" id="ARBA00022701"/>
    </source>
</evidence>
<dbReference type="Pfam" id="PF13374">
    <property type="entry name" value="TPR_10"/>
    <property type="match status" value="2"/>
</dbReference>
<dbReference type="Proteomes" id="UP000655751">
    <property type="component" value="Unassembled WGS sequence"/>
</dbReference>
<dbReference type="InterPro" id="IPR011600">
    <property type="entry name" value="Pept_C14_caspase"/>
</dbReference>
<evidence type="ECO:0000313" key="12">
    <source>
        <dbReference type="Proteomes" id="UP000655751"/>
    </source>
</evidence>
<evidence type="ECO:0000256" key="5">
    <source>
        <dbReference type="ARBA" id="ARBA00022737"/>
    </source>
</evidence>
<dbReference type="InterPro" id="IPR011990">
    <property type="entry name" value="TPR-like_helical_dom_sf"/>
</dbReference>
<dbReference type="GO" id="GO:0005874">
    <property type="term" value="C:microtubule"/>
    <property type="evidence" value="ECO:0007669"/>
    <property type="project" value="UniProtKB-KW"/>
</dbReference>
<evidence type="ECO:0000256" key="8">
    <source>
        <dbReference type="ARBA" id="ARBA00023175"/>
    </source>
</evidence>
<comment type="subcellular location">
    <subcellularLocation>
        <location evidence="1">Cytoplasm</location>
        <location evidence="1">Cytoskeleton</location>
    </subcellularLocation>
</comment>
<evidence type="ECO:0000256" key="6">
    <source>
        <dbReference type="ARBA" id="ARBA00022803"/>
    </source>
</evidence>
<dbReference type="GO" id="GO:0007018">
    <property type="term" value="P:microtubule-based movement"/>
    <property type="evidence" value="ECO:0007669"/>
    <property type="project" value="TreeGrafter"/>
</dbReference>
<dbReference type="NCBIfam" id="NF047832">
    <property type="entry name" value="caspase_w_EACC1"/>
    <property type="match status" value="1"/>
</dbReference>
<keyword evidence="12" id="KW-1185">Reference proteome</keyword>
<organism evidence="11 12">
    <name type="scientific">Nocardia bovistercoris</name>
    <dbReference type="NCBI Taxonomy" id="2785916"/>
    <lineage>
        <taxon>Bacteria</taxon>
        <taxon>Bacillati</taxon>
        <taxon>Actinomycetota</taxon>
        <taxon>Actinomycetes</taxon>
        <taxon>Mycobacteriales</taxon>
        <taxon>Nocardiaceae</taxon>
        <taxon>Nocardia</taxon>
    </lineage>
</organism>
<keyword evidence="5" id="KW-0677">Repeat</keyword>
<dbReference type="PANTHER" id="PTHR45783:SF3">
    <property type="entry name" value="KINESIN LIGHT CHAIN"/>
    <property type="match status" value="1"/>
</dbReference>
<evidence type="ECO:0000256" key="1">
    <source>
        <dbReference type="ARBA" id="ARBA00004245"/>
    </source>
</evidence>
<comment type="caution">
    <text evidence="11">The sequence shown here is derived from an EMBL/GenBank/DDBJ whole genome shotgun (WGS) entry which is preliminary data.</text>
</comment>
<proteinExistence type="inferred from homology"/>
<keyword evidence="8" id="KW-0505">Motor protein</keyword>
<dbReference type="InterPro" id="IPR019734">
    <property type="entry name" value="TPR_rpt"/>
</dbReference>
<evidence type="ECO:0000256" key="2">
    <source>
        <dbReference type="ARBA" id="ARBA00009622"/>
    </source>
</evidence>
<dbReference type="Gene3D" id="3.40.50.1460">
    <property type="match status" value="1"/>
</dbReference>
<evidence type="ECO:0000256" key="9">
    <source>
        <dbReference type="ARBA" id="ARBA00023212"/>
    </source>
</evidence>
<evidence type="ECO:0000313" key="11">
    <source>
        <dbReference type="EMBL" id="MBH0779362.1"/>
    </source>
</evidence>
<dbReference type="GO" id="GO:0004197">
    <property type="term" value="F:cysteine-type endopeptidase activity"/>
    <property type="evidence" value="ECO:0007669"/>
    <property type="project" value="InterPro"/>
</dbReference>
<dbReference type="AlphaFoldDB" id="A0A931N543"/>
<dbReference type="Pfam" id="PF13424">
    <property type="entry name" value="TPR_12"/>
    <property type="match status" value="3"/>
</dbReference>
<keyword evidence="3" id="KW-0963">Cytoplasm</keyword>
<comment type="similarity">
    <text evidence="2">Belongs to the kinesin light chain family.</text>
</comment>
<dbReference type="GO" id="GO:0005737">
    <property type="term" value="C:cytoplasm"/>
    <property type="evidence" value="ECO:0007669"/>
    <property type="project" value="TreeGrafter"/>
</dbReference>
<dbReference type="Pfam" id="PF00656">
    <property type="entry name" value="Peptidase_C14"/>
    <property type="match status" value="1"/>
</dbReference>
<keyword evidence="7" id="KW-0175">Coiled coil</keyword>
<evidence type="ECO:0000256" key="7">
    <source>
        <dbReference type="ARBA" id="ARBA00023054"/>
    </source>
</evidence>
<keyword evidence="9" id="KW-0206">Cytoskeleton</keyword>
<dbReference type="InterPro" id="IPR002151">
    <property type="entry name" value="Kinesin_light"/>
</dbReference>
<evidence type="ECO:0000259" key="10">
    <source>
        <dbReference type="Pfam" id="PF00656"/>
    </source>
</evidence>
<dbReference type="InterPro" id="IPR029030">
    <property type="entry name" value="Caspase-like_dom_sf"/>
</dbReference>
<name>A0A931N543_9NOCA</name>
<dbReference type="RefSeq" id="WP_196151671.1">
    <property type="nucleotide sequence ID" value="NZ_JADMLG010000010.1"/>
</dbReference>
<gene>
    <name evidence="11" type="ORF">IT779_24135</name>
</gene>
<dbReference type="SUPFAM" id="SSF48452">
    <property type="entry name" value="TPR-like"/>
    <property type="match status" value="3"/>
</dbReference>
<feature type="domain" description="Peptidase C14 caspase" evidence="10">
    <location>
        <begin position="12"/>
        <end position="215"/>
    </location>
</feature>
<dbReference type="GO" id="GO:0019894">
    <property type="term" value="F:kinesin binding"/>
    <property type="evidence" value="ECO:0007669"/>
    <property type="project" value="TreeGrafter"/>
</dbReference>
<sequence length="655" mass="71149">MNPRHPDRENSRAVLIGVGAYQHHDRLPHIPAVDNNIDDLHQLLTASGGTFDPERCQAVTDPANTDEIGQILEAAAVARDTLLIYYTGHGLLDSSGHLHLALPGTHPDRTRFTALPITVLRDSILDSPATTRILILDCCFSGRAFDALSDGPDVILGQADVAGTYTITSSARNETSYAPPGQPNTAFTAALLASAITTPGLTLDELYVDIEHHLHRNGHPPPQRRSVNNAGRLVLFPRTPAPGTVEVLERTFDQQRRVLGPAHAHTLDTGDNLARAYSAAGRVADSVELYEVTLDQRRRVLGPTHPHTLDTGDNLARAYSAAGRVADSVELYETTLDQRRRALGPEHPDTLTTGHNLAVAYREMGRVTDAIELYEKTLERGRRVFGLDHPDTMTTRDGLAGAYSAAGRVADAIDVFEETLADRRRVLGAAHKDTLETSVHLAVAYREAGRFRDAIELFEQTLSDRERVFGPGDPGFLNANDHLAVAYRQAGRVAEAIALFERTLSDRERVFGLDDPVTLNTSHHLAVAYRQAGRVADAIGLFESTLDRRRRVLGPTHPGTAATGDELAEAHRAARKLAEVFALLEKALNPLEEGLGSDHPTVAQFRDFLDAFPGPMAGDVGADKRGIPSGRAGEGTTAISHRSASEWLRGLWRGV</sequence>
<dbReference type="GO" id="GO:0005871">
    <property type="term" value="C:kinesin complex"/>
    <property type="evidence" value="ECO:0007669"/>
    <property type="project" value="InterPro"/>
</dbReference>
<dbReference type="EMBL" id="JADMLG010000010">
    <property type="protein sequence ID" value="MBH0779362.1"/>
    <property type="molecule type" value="Genomic_DNA"/>
</dbReference>
<dbReference type="SUPFAM" id="SSF52129">
    <property type="entry name" value="Caspase-like"/>
    <property type="match status" value="1"/>
</dbReference>
<keyword evidence="6" id="KW-0802">TPR repeat</keyword>
<accession>A0A931N543</accession>
<dbReference type="PANTHER" id="PTHR45783">
    <property type="entry name" value="KINESIN LIGHT CHAIN"/>
    <property type="match status" value="1"/>
</dbReference>
<dbReference type="GO" id="GO:0006508">
    <property type="term" value="P:proteolysis"/>
    <property type="evidence" value="ECO:0007669"/>
    <property type="project" value="InterPro"/>
</dbReference>
<dbReference type="Gene3D" id="1.25.40.10">
    <property type="entry name" value="Tetratricopeptide repeat domain"/>
    <property type="match status" value="2"/>
</dbReference>
<dbReference type="SMART" id="SM00028">
    <property type="entry name" value="TPR"/>
    <property type="match status" value="4"/>
</dbReference>
<evidence type="ECO:0000256" key="3">
    <source>
        <dbReference type="ARBA" id="ARBA00022490"/>
    </source>
</evidence>